<reference evidence="3 4" key="1">
    <citation type="submission" date="2014-12" db="EMBL/GenBank/DDBJ databases">
        <title>Frankia sp. BMG5.1 draft genome.</title>
        <authorList>
            <person name="Gtari M."/>
            <person name="Ghodhbane-Gtari F."/>
            <person name="Nouioui I."/>
            <person name="Ktari A."/>
            <person name="Hezbri K."/>
            <person name="Mimouni W."/>
            <person name="Sbissi I."/>
            <person name="Ayari A."/>
            <person name="Yamanaka T."/>
            <person name="Normand P."/>
            <person name="Tisa L.S."/>
            <person name="Boudabous A."/>
        </authorList>
    </citation>
    <scope>NUCLEOTIDE SEQUENCE [LARGE SCALE GENOMIC DNA]</scope>
    <source>
        <strain evidence="3 4">BMG5.1</strain>
    </source>
</reference>
<dbReference type="RefSeq" id="WP_047223252.1">
    <property type="nucleotide sequence ID" value="NZ_JWIO01000017.1"/>
</dbReference>
<evidence type="ECO:0000259" key="2">
    <source>
        <dbReference type="Pfam" id="PF02470"/>
    </source>
</evidence>
<name>A0ABR5F3I5_9ACTN</name>
<dbReference type="InterPro" id="IPR052336">
    <property type="entry name" value="MlaD_Phospholipid_Transporter"/>
</dbReference>
<accession>A0ABR5F3I5</accession>
<dbReference type="Proteomes" id="UP000035425">
    <property type="component" value="Unassembled WGS sequence"/>
</dbReference>
<feature type="compositionally biased region" description="Gly residues" evidence="1">
    <location>
        <begin position="434"/>
        <end position="445"/>
    </location>
</feature>
<feature type="region of interest" description="Disordered" evidence="1">
    <location>
        <begin position="125"/>
        <end position="145"/>
    </location>
</feature>
<organism evidence="3 4">
    <name type="scientific">Protofrankia coriariae</name>
    <dbReference type="NCBI Taxonomy" id="1562887"/>
    <lineage>
        <taxon>Bacteria</taxon>
        <taxon>Bacillati</taxon>
        <taxon>Actinomycetota</taxon>
        <taxon>Actinomycetes</taxon>
        <taxon>Frankiales</taxon>
        <taxon>Frankiaceae</taxon>
        <taxon>Protofrankia</taxon>
    </lineage>
</organism>
<gene>
    <name evidence="3" type="ORF">FrCorBMG51_12630</name>
</gene>
<dbReference type="PANTHER" id="PTHR33371">
    <property type="entry name" value="INTERMEMBRANE PHOSPHOLIPID TRANSPORT SYSTEM BINDING PROTEIN MLAD-RELATED"/>
    <property type="match status" value="1"/>
</dbReference>
<proteinExistence type="predicted"/>
<dbReference type="InterPro" id="IPR003399">
    <property type="entry name" value="Mce/MlaD"/>
</dbReference>
<evidence type="ECO:0000313" key="4">
    <source>
        <dbReference type="Proteomes" id="UP000035425"/>
    </source>
</evidence>
<evidence type="ECO:0000256" key="1">
    <source>
        <dbReference type="SAM" id="MobiDB-lite"/>
    </source>
</evidence>
<protein>
    <submittedName>
        <fullName evidence="3">Organic solvent ABC transporter substrate-bindng protein</fullName>
    </submittedName>
</protein>
<feature type="region of interest" description="Disordered" evidence="1">
    <location>
        <begin position="411"/>
        <end position="445"/>
    </location>
</feature>
<comment type="caution">
    <text evidence="3">The sequence shown here is derived from an EMBL/GenBank/DDBJ whole genome shotgun (WGS) entry which is preliminary data.</text>
</comment>
<dbReference type="PANTHER" id="PTHR33371:SF4">
    <property type="entry name" value="INTERMEMBRANE PHOSPHOLIPID TRANSPORT SYSTEM BINDING PROTEIN MLAD"/>
    <property type="match status" value="1"/>
</dbReference>
<feature type="domain" description="Mce/MlaD" evidence="2">
    <location>
        <begin position="48"/>
        <end position="124"/>
    </location>
</feature>
<sequence length="483" mass="49611">MTNLTRRNLAPSRRRGSLPRLVGVALVALLATAATTTGLVANGSPSSWVVHAKFADASPLLVGNEVKLKGVKVGRIAGMRVDSDGHADVTMELDPAAMPLHTDARLTVRPLSLLGERFLELDQGSPAAPALPRGGVIPATQTGRNTDLDEVLNTVDEPTGESLAALVTVLGEGLQGNGGNIDDTVRALAPAMRDTDSLAKVLDEQNTLLNNLVDNVEPVADALARDDGRTLDNLVSSTQRLLGTTAARQQVLERTLAELPATLSSARATLAELTSTAGATVPTLKAIRPTTDNLSQISAELDRFAASADPALASLNPVLQKAQALLDEARPVVSTLRPSGPDTVAVASSLRPLVGELSDNIVNVFNFIKYWALATNGSDGVSHYFRGMVVVTPEILTGLVPGLGSNLGVGGSPLPLTKNPSGQPFDQAVTGPQQPGGGPAGQTGGVTGLLSGLLAPAPTADGGVTGLNQQQESGMLGFLLGGS</sequence>
<evidence type="ECO:0000313" key="3">
    <source>
        <dbReference type="EMBL" id="KLL11257.1"/>
    </source>
</evidence>
<keyword evidence="4" id="KW-1185">Reference proteome</keyword>
<dbReference type="EMBL" id="JWIO01000017">
    <property type="protein sequence ID" value="KLL11257.1"/>
    <property type="molecule type" value="Genomic_DNA"/>
</dbReference>
<dbReference type="Pfam" id="PF02470">
    <property type="entry name" value="MlaD"/>
    <property type="match status" value="1"/>
</dbReference>